<protein>
    <submittedName>
        <fullName evidence="2">Uncharacterized protein</fullName>
    </submittedName>
</protein>
<sequence length="368" mass="41372">MMSNQQANTGYPGPISGPSAGPSNGPGAYVFPSPATQASPAPNNPQPTTTTTAAATNSLPIQTQHNPAQHVAPSLLDVGNLAALPPSHSRDAPRKFSGSYTQVEEWIRQYEKLLYKHRITIDKERCDGILDYCSFKVKQTIRGLTSYQKGSWEQLKADILKLYDADRARQRFQPSDIQALALQQASQPIDNLSQWLHYNRRVQERGGDLVTSGKMTPQMYATYFWLGIPVNLRKVLELSLHAKEPLRDNTKPYEIDAVCAAAKQYFNRSNFASTIPDASIFGTLPQDEGSEDDDLDDEDAGESDFEEWEVLKKFLKKKKERKIRARRFPEPQLPTTSTKPTVSQEERYEHTVAQTIVRMFGYPLKIPL</sequence>
<feature type="compositionally biased region" description="Polar residues" evidence="1">
    <location>
        <begin position="333"/>
        <end position="343"/>
    </location>
</feature>
<feature type="region of interest" description="Disordered" evidence="1">
    <location>
        <begin position="282"/>
        <end position="302"/>
    </location>
</feature>
<evidence type="ECO:0000313" key="2">
    <source>
        <dbReference type="EMBL" id="KAL0562894.1"/>
    </source>
</evidence>
<reference evidence="2 3" key="1">
    <citation type="submission" date="2024-02" db="EMBL/GenBank/DDBJ databases">
        <title>A draft genome for the cacao thread blight pathogen Marasmius crinis-equi.</title>
        <authorList>
            <person name="Cohen S.P."/>
            <person name="Baruah I.K."/>
            <person name="Amoako-Attah I."/>
            <person name="Bukari Y."/>
            <person name="Meinhardt L.W."/>
            <person name="Bailey B.A."/>
        </authorList>
    </citation>
    <scope>NUCLEOTIDE SEQUENCE [LARGE SCALE GENOMIC DNA]</scope>
    <source>
        <strain evidence="2 3">GH-76</strain>
    </source>
</reference>
<gene>
    <name evidence="2" type="ORF">V5O48_019184</name>
</gene>
<dbReference type="EMBL" id="JBAHYK010004296">
    <property type="protein sequence ID" value="KAL0562894.1"/>
    <property type="molecule type" value="Genomic_DNA"/>
</dbReference>
<name>A0ABR3EJ34_9AGAR</name>
<keyword evidence="3" id="KW-1185">Reference proteome</keyword>
<feature type="compositionally biased region" description="Acidic residues" evidence="1">
    <location>
        <begin position="288"/>
        <end position="302"/>
    </location>
</feature>
<proteinExistence type="predicted"/>
<feature type="region of interest" description="Disordered" evidence="1">
    <location>
        <begin position="325"/>
        <end position="346"/>
    </location>
</feature>
<organism evidence="2 3">
    <name type="scientific">Marasmius crinis-equi</name>
    <dbReference type="NCBI Taxonomy" id="585013"/>
    <lineage>
        <taxon>Eukaryota</taxon>
        <taxon>Fungi</taxon>
        <taxon>Dikarya</taxon>
        <taxon>Basidiomycota</taxon>
        <taxon>Agaricomycotina</taxon>
        <taxon>Agaricomycetes</taxon>
        <taxon>Agaricomycetidae</taxon>
        <taxon>Agaricales</taxon>
        <taxon>Marasmiineae</taxon>
        <taxon>Marasmiaceae</taxon>
        <taxon>Marasmius</taxon>
    </lineage>
</organism>
<accession>A0ABR3EJ34</accession>
<dbReference type="Proteomes" id="UP001465976">
    <property type="component" value="Unassembled WGS sequence"/>
</dbReference>
<evidence type="ECO:0000256" key="1">
    <source>
        <dbReference type="SAM" id="MobiDB-lite"/>
    </source>
</evidence>
<feature type="region of interest" description="Disordered" evidence="1">
    <location>
        <begin position="1"/>
        <end position="52"/>
    </location>
</feature>
<comment type="caution">
    <text evidence="2">The sequence shown here is derived from an EMBL/GenBank/DDBJ whole genome shotgun (WGS) entry which is preliminary data.</text>
</comment>
<feature type="compositionally biased region" description="Low complexity" evidence="1">
    <location>
        <begin position="10"/>
        <end position="52"/>
    </location>
</feature>
<evidence type="ECO:0000313" key="3">
    <source>
        <dbReference type="Proteomes" id="UP001465976"/>
    </source>
</evidence>